<evidence type="ECO:0008006" key="5">
    <source>
        <dbReference type="Google" id="ProtNLM"/>
    </source>
</evidence>
<dbReference type="Proteomes" id="UP000035154">
    <property type="component" value="Unassembled WGS sequence"/>
</dbReference>
<dbReference type="EMBL" id="JAIW01000045">
    <property type="protein sequence ID" value="KLE09444.1"/>
    <property type="molecule type" value="Genomic_DNA"/>
</dbReference>
<dbReference type="PATRIC" id="fig|1447263.3.peg.1261"/>
<gene>
    <name evidence="3" type="ORF">AF80_06455</name>
</gene>
<reference evidence="3 4" key="1">
    <citation type="submission" date="2014-01" db="EMBL/GenBank/DDBJ databases">
        <title>Development of a Comparative Genomic Fingerprinting Assay for High Resolution Genotyping of Arcobacter butzleri.</title>
        <authorList>
            <person name="Webb A.L."/>
            <person name="Inglis G.D."/>
            <person name="Kruczkiewicz P."/>
            <person name="Selinger L.B."/>
            <person name="Taboada E.N."/>
        </authorList>
    </citation>
    <scope>NUCLEOTIDE SEQUENCE [LARGE SCALE GENOMIC DNA]</scope>
    <source>
        <strain evidence="3 4">L355</strain>
    </source>
</reference>
<dbReference type="InterPro" id="IPR011089">
    <property type="entry name" value="GmrSD_C"/>
</dbReference>
<dbReference type="Pfam" id="PF07510">
    <property type="entry name" value="GmrSD_C"/>
    <property type="match status" value="1"/>
</dbReference>
<protein>
    <recommendedName>
        <fullName evidence="5">DUF262 domain-containing protein</fullName>
    </recommendedName>
</protein>
<organism evidence="3 4">
    <name type="scientific">Aliarcobacter butzleri L355</name>
    <dbReference type="NCBI Taxonomy" id="1447263"/>
    <lineage>
        <taxon>Bacteria</taxon>
        <taxon>Pseudomonadati</taxon>
        <taxon>Campylobacterota</taxon>
        <taxon>Epsilonproteobacteria</taxon>
        <taxon>Campylobacterales</taxon>
        <taxon>Arcobacteraceae</taxon>
        <taxon>Aliarcobacter</taxon>
    </lineage>
</organism>
<comment type="caution">
    <text evidence="3">The sequence shown here is derived from an EMBL/GenBank/DDBJ whole genome shotgun (WGS) entry which is preliminary data.</text>
</comment>
<accession>A0A0G9KS96</accession>
<dbReference type="AlphaFoldDB" id="A0A0G9KS96"/>
<evidence type="ECO:0000313" key="4">
    <source>
        <dbReference type="Proteomes" id="UP000035154"/>
    </source>
</evidence>
<evidence type="ECO:0000313" key="3">
    <source>
        <dbReference type="EMBL" id="KLE09444.1"/>
    </source>
</evidence>
<feature type="domain" description="GmrSD restriction endonucleases C-terminal" evidence="2">
    <location>
        <begin position="431"/>
        <end position="573"/>
    </location>
</feature>
<dbReference type="Pfam" id="PF03235">
    <property type="entry name" value="GmrSD_N"/>
    <property type="match status" value="1"/>
</dbReference>
<proteinExistence type="predicted"/>
<name>A0A0G9KS96_9BACT</name>
<dbReference type="RefSeq" id="WP_014469463.1">
    <property type="nucleotide sequence ID" value="NZ_JAIW01000045.1"/>
</dbReference>
<feature type="domain" description="GmrSD restriction endonucleases N-terminal" evidence="1">
    <location>
        <begin position="16"/>
        <end position="233"/>
    </location>
</feature>
<evidence type="ECO:0000259" key="1">
    <source>
        <dbReference type="Pfam" id="PF03235"/>
    </source>
</evidence>
<evidence type="ECO:0000259" key="2">
    <source>
        <dbReference type="Pfam" id="PF07510"/>
    </source>
</evidence>
<dbReference type="InterPro" id="IPR004919">
    <property type="entry name" value="GmrSD_N"/>
</dbReference>
<sequence length="580" mass="69457">MIKKSDSYSIESIFKYFYKIPPYQREYAWRKDQWENLFNDILENEKGYFLGSMICINKDDSDIFEVIDGQQRLTTISILENALLKVIRNRWVASVDDMDKIALLANLQNSIYDKNSNLYKLELSIQNSNNIDYKYLCSNESKFEKENYNKPLNFGNRRISKAYNYFLDRLNEKDIEDNYIFSIEDIFSYLQNLNSSLLVRIDVKDATSAFILFESINNRGIPLTPIDLIKNLIIGNLEKIKKIAPEKTNKKWQSIVNNIEDYNDQIRFLRHYYHAFQTNDKIKLKKYSKATKSNIIKIYEEHIKNENTIEFIFDELINKSKIYTKFIYPDLIEKSDDDYKYNVILNDLLHLGVAPSYSLLLYLFSEYKYINLTEILNIIEKWFIRRHITDFPATRDLDQIFLDLIKKINDEKPDNLTKFIENILISDKYFSTNDRLKEFLMGKVYDENYSITRYILIKLENSKRDKREEKIDFWELNQKYQYVWTVEHILPQNPDKKSDWHTFFNKDEIDEYVHKIGNLTLTAYNQNLSNSSFSKKCINDKGLKTGRVKINKFLEDKNEWLKQNIIDRTEIIVQEILELF</sequence>
<dbReference type="PANTHER" id="PTHR35149:SF2">
    <property type="entry name" value="DUF262 DOMAIN-CONTAINING PROTEIN"/>
    <property type="match status" value="1"/>
</dbReference>
<dbReference type="PANTHER" id="PTHR35149">
    <property type="entry name" value="SLL5132 PROTEIN"/>
    <property type="match status" value="1"/>
</dbReference>